<reference evidence="2" key="1">
    <citation type="submission" date="2019-08" db="EMBL/GenBank/DDBJ databases">
        <authorList>
            <person name="Kucharzyk K."/>
            <person name="Murdoch R.W."/>
            <person name="Higgins S."/>
            <person name="Loffler F."/>
        </authorList>
    </citation>
    <scope>NUCLEOTIDE SEQUENCE</scope>
</reference>
<comment type="caution">
    <text evidence="2">The sequence shown here is derived from an EMBL/GenBank/DDBJ whole genome shotgun (WGS) entry which is preliminary data.</text>
</comment>
<dbReference type="AlphaFoldDB" id="A0A645CKB2"/>
<evidence type="ECO:0000256" key="1">
    <source>
        <dbReference type="SAM" id="MobiDB-lite"/>
    </source>
</evidence>
<name>A0A645CKB2_9ZZZZ</name>
<proteinExistence type="predicted"/>
<feature type="region of interest" description="Disordered" evidence="1">
    <location>
        <begin position="113"/>
        <end position="134"/>
    </location>
</feature>
<evidence type="ECO:0000313" key="2">
    <source>
        <dbReference type="EMBL" id="MPM77375.1"/>
    </source>
</evidence>
<sequence>MTFCSGKASYRCSGNVISDTFYSFKISVRGCRKSSFNNINLHFCKLSCYLKFFFFIEIDSSCLFSISESSVENANRFIGVHCSLSLLFSVEVKKHKKSRDPFFRGPGLSLPENSYKAAGVPDRNQQPRRRRDKEEMAVKLFM</sequence>
<dbReference type="EMBL" id="VSSQ01027905">
    <property type="protein sequence ID" value="MPM77375.1"/>
    <property type="molecule type" value="Genomic_DNA"/>
</dbReference>
<protein>
    <submittedName>
        <fullName evidence="2">Uncharacterized protein</fullName>
    </submittedName>
</protein>
<gene>
    <name evidence="2" type="ORF">SDC9_124378</name>
</gene>
<organism evidence="2">
    <name type="scientific">bioreactor metagenome</name>
    <dbReference type="NCBI Taxonomy" id="1076179"/>
    <lineage>
        <taxon>unclassified sequences</taxon>
        <taxon>metagenomes</taxon>
        <taxon>ecological metagenomes</taxon>
    </lineage>
</organism>
<accession>A0A645CKB2</accession>